<gene>
    <name evidence="9" type="ORF">FC34_GL001012</name>
</gene>
<protein>
    <submittedName>
        <fullName evidence="9">1,4-dihydroxy-2-naphthoate polyprenyltransferase</fullName>
    </submittedName>
</protein>
<sequence>MSLKVFLELVEIKAKTASIFPFLMGSLYAWYHYRQLHLSTLLVFFVAMLLFNMAVDANDNYQDYRRSQRTQALEFRQKTNVIGVNHVNPSLVGWLIVGLMVTSGVLGLWMVMQTGWPLLIMGLFSFAVGYLYGGGPRPISSLPFGEFFSGFTMGFVIWLIAVYINIAPAPLTWTTIGGVFLASGLSQGAIAALLLANNIADEAEDEELKRTTIVHYLGRKNSLRFFWWLYTAGYLSLIVAVVIGLLPKLSLLTLLSVPIVYRNIATFSRNPVKKTTFIMAIRNLFIIALAQVICMFLGVALNI</sequence>
<evidence type="ECO:0000256" key="6">
    <source>
        <dbReference type="ARBA" id="ARBA00022989"/>
    </source>
</evidence>
<accession>A0A0R2AXG9</accession>
<dbReference type="PIRSF" id="PIRSF005355">
    <property type="entry name" value="UBIAD1"/>
    <property type="match status" value="1"/>
</dbReference>
<dbReference type="OrthoDB" id="9767568at2"/>
<dbReference type="CDD" id="cd13962">
    <property type="entry name" value="PT_UbiA_UBIAD1"/>
    <property type="match status" value="1"/>
</dbReference>
<dbReference type="STRING" id="1423727.FC34_GL001012"/>
<comment type="caution">
    <text evidence="9">The sequence shown here is derived from an EMBL/GenBank/DDBJ whole genome shotgun (WGS) entry which is preliminary data.</text>
</comment>
<dbReference type="EMBL" id="AYZQ01000002">
    <property type="protein sequence ID" value="KRM72029.1"/>
    <property type="molecule type" value="Genomic_DNA"/>
</dbReference>
<name>A0A0R2AXG9_9LACO</name>
<keyword evidence="6 8" id="KW-1133">Transmembrane helix</keyword>
<dbReference type="NCBIfam" id="NF004752">
    <property type="entry name" value="PRK06080.1-4"/>
    <property type="match status" value="1"/>
</dbReference>
<evidence type="ECO:0000256" key="7">
    <source>
        <dbReference type="ARBA" id="ARBA00023136"/>
    </source>
</evidence>
<evidence type="ECO:0000313" key="9">
    <source>
        <dbReference type="EMBL" id="KRM72029.1"/>
    </source>
</evidence>
<keyword evidence="5 8" id="KW-0812">Transmembrane</keyword>
<dbReference type="RefSeq" id="WP_057894303.1">
    <property type="nucleotide sequence ID" value="NZ_AYZQ01000002.1"/>
</dbReference>
<feature type="transmembrane region" description="Helical" evidence="8">
    <location>
        <begin position="91"/>
        <end position="111"/>
    </location>
</feature>
<evidence type="ECO:0000256" key="2">
    <source>
        <dbReference type="ARBA" id="ARBA00004863"/>
    </source>
</evidence>
<keyword evidence="3" id="KW-0474">Menaquinone biosynthesis</keyword>
<keyword evidence="7 8" id="KW-0472">Membrane</keyword>
<feature type="transmembrane region" description="Helical" evidence="8">
    <location>
        <begin position="283"/>
        <end position="301"/>
    </location>
</feature>
<reference evidence="9 10" key="1">
    <citation type="journal article" date="2015" name="Genome Announc.">
        <title>Expanding the biotechnology potential of lactobacilli through comparative genomics of 213 strains and associated genera.</title>
        <authorList>
            <person name="Sun Z."/>
            <person name="Harris H.M."/>
            <person name="McCann A."/>
            <person name="Guo C."/>
            <person name="Argimon S."/>
            <person name="Zhang W."/>
            <person name="Yang X."/>
            <person name="Jeffery I.B."/>
            <person name="Cooney J.C."/>
            <person name="Kagawa T.F."/>
            <person name="Liu W."/>
            <person name="Song Y."/>
            <person name="Salvetti E."/>
            <person name="Wrobel A."/>
            <person name="Rasinkangas P."/>
            <person name="Parkhill J."/>
            <person name="Rea M.C."/>
            <person name="O'Sullivan O."/>
            <person name="Ritari J."/>
            <person name="Douillard F.P."/>
            <person name="Paul Ross R."/>
            <person name="Yang R."/>
            <person name="Briner A.E."/>
            <person name="Felis G.E."/>
            <person name="de Vos W.M."/>
            <person name="Barrangou R."/>
            <person name="Klaenhammer T.R."/>
            <person name="Caufield P.W."/>
            <person name="Cui Y."/>
            <person name="Zhang H."/>
            <person name="O'Toole P.W."/>
        </authorList>
    </citation>
    <scope>NUCLEOTIDE SEQUENCE [LARGE SCALE GENOMIC DNA]</scope>
    <source>
        <strain evidence="9 10">DSM 23927</strain>
    </source>
</reference>
<dbReference type="InterPro" id="IPR000537">
    <property type="entry name" value="UbiA_prenyltransferase"/>
</dbReference>
<keyword evidence="4 9" id="KW-0808">Transferase</keyword>
<evidence type="ECO:0000313" key="10">
    <source>
        <dbReference type="Proteomes" id="UP000051672"/>
    </source>
</evidence>
<dbReference type="GO" id="GO:0004659">
    <property type="term" value="F:prenyltransferase activity"/>
    <property type="evidence" value="ECO:0007669"/>
    <property type="project" value="InterPro"/>
</dbReference>
<organism evidence="9 10">
    <name type="scientific">Lacticaseibacillus brantae DSM 23927</name>
    <dbReference type="NCBI Taxonomy" id="1423727"/>
    <lineage>
        <taxon>Bacteria</taxon>
        <taxon>Bacillati</taxon>
        <taxon>Bacillota</taxon>
        <taxon>Bacilli</taxon>
        <taxon>Lactobacillales</taxon>
        <taxon>Lactobacillaceae</taxon>
        <taxon>Lacticaseibacillus</taxon>
    </lineage>
</organism>
<dbReference type="GO" id="GO:0009234">
    <property type="term" value="P:menaquinone biosynthetic process"/>
    <property type="evidence" value="ECO:0007669"/>
    <property type="project" value="UniProtKB-UniPathway"/>
</dbReference>
<dbReference type="Proteomes" id="UP000051672">
    <property type="component" value="Unassembled WGS sequence"/>
</dbReference>
<evidence type="ECO:0000256" key="4">
    <source>
        <dbReference type="ARBA" id="ARBA00022679"/>
    </source>
</evidence>
<feature type="transmembrane region" description="Helical" evidence="8">
    <location>
        <begin position="147"/>
        <end position="166"/>
    </location>
</feature>
<dbReference type="InterPro" id="IPR026046">
    <property type="entry name" value="UBIAD1"/>
</dbReference>
<dbReference type="PANTHER" id="PTHR13929">
    <property type="entry name" value="1,4-DIHYDROXY-2-NAPHTHOATE OCTAPRENYLTRANSFERASE"/>
    <property type="match status" value="1"/>
</dbReference>
<evidence type="ECO:0000256" key="3">
    <source>
        <dbReference type="ARBA" id="ARBA00022428"/>
    </source>
</evidence>
<feature type="transmembrane region" description="Helical" evidence="8">
    <location>
        <begin position="38"/>
        <end position="55"/>
    </location>
</feature>
<evidence type="ECO:0000256" key="5">
    <source>
        <dbReference type="ARBA" id="ARBA00022692"/>
    </source>
</evidence>
<feature type="transmembrane region" description="Helical" evidence="8">
    <location>
        <begin position="225"/>
        <end position="246"/>
    </location>
</feature>
<dbReference type="Gene3D" id="1.10.357.140">
    <property type="entry name" value="UbiA prenyltransferase"/>
    <property type="match status" value="1"/>
</dbReference>
<evidence type="ECO:0000256" key="8">
    <source>
        <dbReference type="SAM" id="Phobius"/>
    </source>
</evidence>
<dbReference type="AlphaFoldDB" id="A0A0R2AXG9"/>
<dbReference type="PATRIC" id="fig|1423727.3.peg.1019"/>
<dbReference type="Pfam" id="PF01040">
    <property type="entry name" value="UbiA"/>
    <property type="match status" value="1"/>
</dbReference>
<proteinExistence type="predicted"/>
<dbReference type="GO" id="GO:0016020">
    <property type="term" value="C:membrane"/>
    <property type="evidence" value="ECO:0007669"/>
    <property type="project" value="UniProtKB-SubCell"/>
</dbReference>
<feature type="transmembrane region" description="Helical" evidence="8">
    <location>
        <begin position="178"/>
        <end position="200"/>
    </location>
</feature>
<comment type="subcellular location">
    <subcellularLocation>
        <location evidence="1">Membrane</location>
        <topology evidence="1">Multi-pass membrane protein</topology>
    </subcellularLocation>
</comment>
<comment type="pathway">
    <text evidence="2">Quinol/quinone metabolism; menaquinone biosynthesis.</text>
</comment>
<dbReference type="UniPathway" id="UPA00079"/>
<keyword evidence="10" id="KW-1185">Reference proteome</keyword>
<dbReference type="GO" id="GO:0042371">
    <property type="term" value="P:vitamin K biosynthetic process"/>
    <property type="evidence" value="ECO:0007669"/>
    <property type="project" value="TreeGrafter"/>
</dbReference>
<dbReference type="InterPro" id="IPR044878">
    <property type="entry name" value="UbiA_sf"/>
</dbReference>
<dbReference type="PANTHER" id="PTHR13929:SF0">
    <property type="entry name" value="UBIA PRENYLTRANSFERASE DOMAIN-CONTAINING PROTEIN 1"/>
    <property type="match status" value="1"/>
</dbReference>
<feature type="transmembrane region" description="Helical" evidence="8">
    <location>
        <begin position="118"/>
        <end position="135"/>
    </location>
</feature>
<evidence type="ECO:0000256" key="1">
    <source>
        <dbReference type="ARBA" id="ARBA00004141"/>
    </source>
</evidence>